<comment type="caution">
    <text evidence="1">The sequence shown here is derived from an EMBL/GenBank/DDBJ whole genome shotgun (WGS) entry which is preliminary data.</text>
</comment>
<evidence type="ECO:0000313" key="2">
    <source>
        <dbReference type="Proteomes" id="UP001141253"/>
    </source>
</evidence>
<sequence>MIPTIVARKIASSCQAGFVTPEGTGTNQRMTPVAIDASNGFIAAPCHGSEAGVIDAGADDSDEAFTVKLEIPRVVDVTLDLDNFGSEGETVESFGRFGREGRGFCEVHRRWDRERDLRHAWELKEREEDVRANDDILLIYGVQERQGSELGFQSSLLCSAVVMEGREGKGREGGGRLALIFMEVERVEWKPWMEYTAPSEIFRFPGPCFLFLFLVLVIVQGSDIVTTDVDKASWIWGGGGGRERGRQRPNRRSETVFGGDVCLSRFDDSSYGGGPL</sequence>
<reference evidence="1" key="2">
    <citation type="journal article" date="2023" name="Int. J. Mol. Sci.">
        <title>De Novo Assembly and Annotation of 11 Diverse Shrub Willow (Salix) Genomes Reveals Novel Gene Organization in Sex-Linked Regions.</title>
        <authorList>
            <person name="Hyden B."/>
            <person name="Feng K."/>
            <person name="Yates T.B."/>
            <person name="Jawdy S."/>
            <person name="Cereghino C."/>
            <person name="Smart L.B."/>
            <person name="Muchero W."/>
        </authorList>
    </citation>
    <scope>NUCLEOTIDE SEQUENCE</scope>
    <source>
        <tissue evidence="1">Shoot tip</tissue>
    </source>
</reference>
<keyword evidence="2" id="KW-1185">Reference proteome</keyword>
<dbReference type="EMBL" id="JAPFFI010000027">
    <property type="protein sequence ID" value="KAJ6302936.1"/>
    <property type="molecule type" value="Genomic_DNA"/>
</dbReference>
<dbReference type="Proteomes" id="UP001141253">
    <property type="component" value="Chromosome 16"/>
</dbReference>
<reference evidence="1" key="1">
    <citation type="submission" date="2022-10" db="EMBL/GenBank/DDBJ databases">
        <authorList>
            <person name="Hyden B.L."/>
            <person name="Feng K."/>
            <person name="Yates T."/>
            <person name="Jawdy S."/>
            <person name="Smart L.B."/>
            <person name="Muchero W."/>
        </authorList>
    </citation>
    <scope>NUCLEOTIDE SEQUENCE</scope>
    <source>
        <tissue evidence="1">Shoot tip</tissue>
    </source>
</reference>
<proteinExistence type="predicted"/>
<evidence type="ECO:0000313" key="1">
    <source>
        <dbReference type="EMBL" id="KAJ6302936.1"/>
    </source>
</evidence>
<protein>
    <submittedName>
        <fullName evidence="1">Uncharacterized protein</fullName>
    </submittedName>
</protein>
<accession>A0ABQ8ZM59</accession>
<gene>
    <name evidence="1" type="ORF">OIU77_016931</name>
</gene>
<name>A0ABQ8ZM59_9ROSI</name>
<organism evidence="1 2">
    <name type="scientific">Salix suchowensis</name>
    <dbReference type="NCBI Taxonomy" id="1278906"/>
    <lineage>
        <taxon>Eukaryota</taxon>
        <taxon>Viridiplantae</taxon>
        <taxon>Streptophyta</taxon>
        <taxon>Embryophyta</taxon>
        <taxon>Tracheophyta</taxon>
        <taxon>Spermatophyta</taxon>
        <taxon>Magnoliopsida</taxon>
        <taxon>eudicotyledons</taxon>
        <taxon>Gunneridae</taxon>
        <taxon>Pentapetalae</taxon>
        <taxon>rosids</taxon>
        <taxon>fabids</taxon>
        <taxon>Malpighiales</taxon>
        <taxon>Salicaceae</taxon>
        <taxon>Saliceae</taxon>
        <taxon>Salix</taxon>
    </lineage>
</organism>